<evidence type="ECO:0000259" key="5">
    <source>
        <dbReference type="Pfam" id="PF00501"/>
    </source>
</evidence>
<dbReference type="Pfam" id="PF13193">
    <property type="entry name" value="AMP-binding_C"/>
    <property type="match status" value="1"/>
</dbReference>
<dbReference type="HOGENOM" id="CLU_000022_59_0_1"/>
<feature type="domain" description="AMP-dependent synthetase/ligase" evidence="5">
    <location>
        <begin position="57"/>
        <end position="398"/>
    </location>
</feature>
<dbReference type="InterPro" id="IPR042099">
    <property type="entry name" value="ANL_N_sf"/>
</dbReference>
<dbReference type="eggNOG" id="KOG1176">
    <property type="taxonomic scope" value="Eukaryota"/>
</dbReference>
<dbReference type="KEGG" id="tca:658413"/>
<evidence type="ECO:0000256" key="2">
    <source>
        <dbReference type="ARBA" id="ARBA00006432"/>
    </source>
</evidence>
<feature type="domain" description="AMP-binding enzyme C-terminal" evidence="6">
    <location>
        <begin position="448"/>
        <end position="518"/>
    </location>
</feature>
<evidence type="ECO:0000259" key="6">
    <source>
        <dbReference type="Pfam" id="PF13193"/>
    </source>
</evidence>
<evidence type="ECO:0000256" key="4">
    <source>
        <dbReference type="ARBA" id="ARBA00023140"/>
    </source>
</evidence>
<dbReference type="STRING" id="7070.D6WF93"/>
<dbReference type="EMBL" id="KQ971319">
    <property type="protein sequence ID" value="EFA00292.2"/>
    <property type="molecule type" value="Genomic_DNA"/>
</dbReference>
<dbReference type="GO" id="GO:0005777">
    <property type="term" value="C:peroxisome"/>
    <property type="evidence" value="ECO:0007669"/>
    <property type="project" value="UniProtKB-SubCell"/>
</dbReference>
<evidence type="ECO:0000256" key="1">
    <source>
        <dbReference type="ARBA" id="ARBA00004275"/>
    </source>
</evidence>
<dbReference type="InParanoid" id="D6WF93"/>
<keyword evidence="8" id="KW-1185">Reference proteome</keyword>
<reference evidence="7 8" key="2">
    <citation type="journal article" date="2010" name="Nucleic Acids Res.">
        <title>BeetleBase in 2010: revisions to provide comprehensive genomic information for Tribolium castaneum.</title>
        <authorList>
            <person name="Kim H.S."/>
            <person name="Murphy T."/>
            <person name="Xia J."/>
            <person name="Caragea D."/>
            <person name="Park Y."/>
            <person name="Beeman R.W."/>
            <person name="Lorenzen M.D."/>
            <person name="Butcher S."/>
            <person name="Manak J.R."/>
            <person name="Brown S.J."/>
        </authorList>
    </citation>
    <scope>GENOME REANNOTATION</scope>
    <source>
        <strain evidence="7 8">Georgia GA2</strain>
    </source>
</reference>
<reference evidence="7 8" key="1">
    <citation type="journal article" date="2008" name="Nature">
        <title>The genome of the model beetle and pest Tribolium castaneum.</title>
        <authorList>
            <consortium name="Tribolium Genome Sequencing Consortium"/>
            <person name="Richards S."/>
            <person name="Gibbs R.A."/>
            <person name="Weinstock G.M."/>
            <person name="Brown S.J."/>
            <person name="Denell R."/>
            <person name="Beeman R.W."/>
            <person name="Gibbs R."/>
            <person name="Beeman R.W."/>
            <person name="Brown S.J."/>
            <person name="Bucher G."/>
            <person name="Friedrich M."/>
            <person name="Grimmelikhuijzen C.J."/>
            <person name="Klingler M."/>
            <person name="Lorenzen M."/>
            <person name="Richards S."/>
            <person name="Roth S."/>
            <person name="Schroder R."/>
            <person name="Tautz D."/>
            <person name="Zdobnov E.M."/>
            <person name="Muzny D."/>
            <person name="Gibbs R.A."/>
            <person name="Weinstock G.M."/>
            <person name="Attaway T."/>
            <person name="Bell S."/>
            <person name="Buhay C.J."/>
            <person name="Chandrabose M.N."/>
            <person name="Chavez D."/>
            <person name="Clerk-Blankenburg K.P."/>
            <person name="Cree A."/>
            <person name="Dao M."/>
            <person name="Davis C."/>
            <person name="Chacko J."/>
            <person name="Dinh H."/>
            <person name="Dugan-Rocha S."/>
            <person name="Fowler G."/>
            <person name="Garner T.T."/>
            <person name="Garnes J."/>
            <person name="Gnirke A."/>
            <person name="Hawes A."/>
            <person name="Hernandez J."/>
            <person name="Hines S."/>
            <person name="Holder M."/>
            <person name="Hume J."/>
            <person name="Jhangiani S.N."/>
            <person name="Joshi V."/>
            <person name="Khan Z.M."/>
            <person name="Jackson L."/>
            <person name="Kovar C."/>
            <person name="Kowis A."/>
            <person name="Lee S."/>
            <person name="Lewis L.R."/>
            <person name="Margolis J."/>
            <person name="Morgan M."/>
            <person name="Nazareth L.V."/>
            <person name="Nguyen N."/>
            <person name="Okwuonu G."/>
            <person name="Parker D."/>
            <person name="Richards S."/>
            <person name="Ruiz S.J."/>
            <person name="Santibanez J."/>
            <person name="Savard J."/>
            <person name="Scherer S.E."/>
            <person name="Schneider B."/>
            <person name="Sodergren E."/>
            <person name="Tautz D."/>
            <person name="Vattahil S."/>
            <person name="Villasana D."/>
            <person name="White C.S."/>
            <person name="Wright R."/>
            <person name="Park Y."/>
            <person name="Beeman R.W."/>
            <person name="Lord J."/>
            <person name="Oppert B."/>
            <person name="Lorenzen M."/>
            <person name="Brown S."/>
            <person name="Wang L."/>
            <person name="Savard J."/>
            <person name="Tautz D."/>
            <person name="Richards S."/>
            <person name="Weinstock G."/>
            <person name="Gibbs R.A."/>
            <person name="Liu Y."/>
            <person name="Worley K."/>
            <person name="Weinstock G."/>
            <person name="Elsik C.G."/>
            <person name="Reese J.T."/>
            <person name="Elhaik E."/>
            <person name="Landan G."/>
            <person name="Graur D."/>
            <person name="Arensburger P."/>
            <person name="Atkinson P."/>
            <person name="Beeman R.W."/>
            <person name="Beidler J."/>
            <person name="Brown S.J."/>
            <person name="Demuth J.P."/>
            <person name="Drury D.W."/>
            <person name="Du Y.Z."/>
            <person name="Fujiwara H."/>
            <person name="Lorenzen M."/>
            <person name="Maselli V."/>
            <person name="Osanai M."/>
            <person name="Park Y."/>
            <person name="Robertson H.M."/>
            <person name="Tu Z."/>
            <person name="Wang J.J."/>
            <person name="Wang S."/>
            <person name="Richards S."/>
            <person name="Song H."/>
            <person name="Zhang L."/>
            <person name="Sodergren E."/>
            <person name="Werner D."/>
            <person name="Stanke M."/>
            <person name="Morgenstern B."/>
            <person name="Solovyev V."/>
            <person name="Kosarev P."/>
            <person name="Brown G."/>
            <person name="Chen H.C."/>
            <person name="Ermolaeva O."/>
            <person name="Hlavina W."/>
            <person name="Kapustin Y."/>
            <person name="Kiryutin B."/>
            <person name="Kitts P."/>
            <person name="Maglott D."/>
            <person name="Pruitt K."/>
            <person name="Sapojnikov V."/>
            <person name="Souvorov A."/>
            <person name="Mackey A.J."/>
            <person name="Waterhouse R.M."/>
            <person name="Wyder S."/>
            <person name="Zdobnov E.M."/>
            <person name="Zdobnov E.M."/>
            <person name="Wyder S."/>
            <person name="Kriventseva E.V."/>
            <person name="Kadowaki T."/>
            <person name="Bork P."/>
            <person name="Aranda M."/>
            <person name="Bao R."/>
            <person name="Beermann A."/>
            <person name="Berns N."/>
            <person name="Bolognesi R."/>
            <person name="Bonneton F."/>
            <person name="Bopp D."/>
            <person name="Brown S.J."/>
            <person name="Bucher G."/>
            <person name="Butts T."/>
            <person name="Chaumot A."/>
            <person name="Denell R.E."/>
            <person name="Ferrier D.E."/>
            <person name="Friedrich M."/>
            <person name="Gordon C.M."/>
            <person name="Jindra M."/>
            <person name="Klingler M."/>
            <person name="Lan Q."/>
            <person name="Lattorff H.M."/>
            <person name="Laudet V."/>
            <person name="von Levetsow C."/>
            <person name="Liu Z."/>
            <person name="Lutz R."/>
            <person name="Lynch J.A."/>
            <person name="da Fonseca R.N."/>
            <person name="Posnien N."/>
            <person name="Reuter R."/>
            <person name="Roth S."/>
            <person name="Savard J."/>
            <person name="Schinko J.B."/>
            <person name="Schmitt C."/>
            <person name="Schoppmeier M."/>
            <person name="Schroder R."/>
            <person name="Shippy T.D."/>
            <person name="Simonnet F."/>
            <person name="Marques-Souza H."/>
            <person name="Tautz D."/>
            <person name="Tomoyasu Y."/>
            <person name="Trauner J."/>
            <person name="Van der Zee M."/>
            <person name="Vervoort M."/>
            <person name="Wittkopp N."/>
            <person name="Wimmer E.A."/>
            <person name="Yang X."/>
            <person name="Jones A.K."/>
            <person name="Sattelle D.B."/>
            <person name="Ebert P.R."/>
            <person name="Nelson D."/>
            <person name="Scott J.G."/>
            <person name="Beeman R.W."/>
            <person name="Muthukrishnan S."/>
            <person name="Kramer K.J."/>
            <person name="Arakane Y."/>
            <person name="Beeman R.W."/>
            <person name="Zhu Q."/>
            <person name="Hogenkamp D."/>
            <person name="Dixit R."/>
            <person name="Oppert B."/>
            <person name="Jiang H."/>
            <person name="Zou Z."/>
            <person name="Marshall J."/>
            <person name="Elpidina E."/>
            <person name="Vinokurov K."/>
            <person name="Oppert C."/>
            <person name="Zou Z."/>
            <person name="Evans J."/>
            <person name="Lu Z."/>
            <person name="Zhao P."/>
            <person name="Sumathipala N."/>
            <person name="Altincicek B."/>
            <person name="Vilcinskas A."/>
            <person name="Williams M."/>
            <person name="Hultmark D."/>
            <person name="Hetru C."/>
            <person name="Jiang H."/>
            <person name="Grimmelikhuijzen C.J."/>
            <person name="Hauser F."/>
            <person name="Cazzamali G."/>
            <person name="Williamson M."/>
            <person name="Park Y."/>
            <person name="Li B."/>
            <person name="Tanaka Y."/>
            <person name="Predel R."/>
            <person name="Neupert S."/>
            <person name="Schachtner J."/>
            <person name="Verleyen P."/>
            <person name="Raible F."/>
            <person name="Bork P."/>
            <person name="Friedrich M."/>
            <person name="Walden K.K."/>
            <person name="Robertson H.M."/>
            <person name="Angeli S."/>
            <person name="Foret S."/>
            <person name="Bucher G."/>
            <person name="Schuetz S."/>
            <person name="Maleszka R."/>
            <person name="Wimmer E.A."/>
            <person name="Beeman R.W."/>
            <person name="Lorenzen M."/>
            <person name="Tomoyasu Y."/>
            <person name="Miller S.C."/>
            <person name="Grossmann D."/>
            <person name="Bucher G."/>
        </authorList>
    </citation>
    <scope>NUCLEOTIDE SEQUENCE [LARGE SCALE GENOMIC DNA]</scope>
    <source>
        <strain evidence="7 8">Georgia GA2</strain>
    </source>
</reference>
<dbReference type="OMA" id="GRICEFI"/>
<comment type="subcellular location">
    <subcellularLocation>
        <location evidence="1">Peroxisome</location>
    </subcellularLocation>
</comment>
<dbReference type="Pfam" id="PF00501">
    <property type="entry name" value="AMP-binding"/>
    <property type="match status" value="1"/>
</dbReference>
<dbReference type="GO" id="GO:0031956">
    <property type="term" value="F:medium-chain fatty acid-CoA ligase activity"/>
    <property type="evidence" value="ECO:0000318"/>
    <property type="project" value="GO_Central"/>
</dbReference>
<comment type="similarity">
    <text evidence="2">Belongs to the ATP-dependent AMP-binding enzyme family.</text>
</comment>
<keyword evidence="3" id="KW-0436">Ligase</keyword>
<dbReference type="PANTHER" id="PTHR24096:SF149">
    <property type="entry name" value="AMP-BINDING DOMAIN-CONTAINING PROTEIN-RELATED"/>
    <property type="match status" value="1"/>
</dbReference>
<sequence length="544" mass="61035">MEPPQKGASKPCLEGPIIKISEDYGGLGAHFLDTLFENLNKINQIDTVTGITESNGSVRSRAIQIAHEIRHLGVVENDIVVICCRSHADQTIVVLACLLIGAIVAPIDSELHHRECVGIVTQLKPKMCFCDLRTLKQIERILAETGITSKLVHFGDQQQYAISFRKLLSNRQYPEAFKPITVEQPRKKAAFILATQGTTDTPRLVCLSHHFIYCQILVFLEAMGSPEKIISYYPLSWVMQVVLMCLCFEVPVVRVLTGAFVERTACKLIHDLKIDTAFLNTELALQLVEHVAVKDFNLSCLKCVFIGSLATTSHDIKLLVTRLPKVRFTQMYCTTETGAVIACPPRDYSESLERCGTVGKVVQNCKLRVVDIDSRNDVEVECSGELLVTSDCLMLGYFKNMGATQTVMEGGYFKTGDLARYDASGWLYIEGRICEFIYIQGCKISPRKIEEIIMTHPFVKDTAVVSNSKEVVACVITKPDTKLDENRLITFISERLPVQNWPTRIVFMSDFPTTPLGKIRRDELKEEVLTVKIEHSESQWHVLG</sequence>
<name>D6WF93_TRICA</name>
<dbReference type="InterPro" id="IPR045851">
    <property type="entry name" value="AMP-bd_C_sf"/>
</dbReference>
<dbReference type="GO" id="GO:0006631">
    <property type="term" value="P:fatty acid metabolic process"/>
    <property type="evidence" value="ECO:0000318"/>
    <property type="project" value="GO_Central"/>
</dbReference>
<dbReference type="Gene3D" id="3.30.300.30">
    <property type="match status" value="1"/>
</dbReference>
<organism evidence="7 8">
    <name type="scientific">Tribolium castaneum</name>
    <name type="common">Red flour beetle</name>
    <dbReference type="NCBI Taxonomy" id="7070"/>
    <lineage>
        <taxon>Eukaryota</taxon>
        <taxon>Metazoa</taxon>
        <taxon>Ecdysozoa</taxon>
        <taxon>Arthropoda</taxon>
        <taxon>Hexapoda</taxon>
        <taxon>Insecta</taxon>
        <taxon>Pterygota</taxon>
        <taxon>Neoptera</taxon>
        <taxon>Endopterygota</taxon>
        <taxon>Coleoptera</taxon>
        <taxon>Polyphaga</taxon>
        <taxon>Cucujiformia</taxon>
        <taxon>Tenebrionidae</taxon>
        <taxon>Tenebrionidae incertae sedis</taxon>
        <taxon>Tribolium</taxon>
    </lineage>
</organism>
<dbReference type="Proteomes" id="UP000007266">
    <property type="component" value="Linkage group 3"/>
</dbReference>
<evidence type="ECO:0000313" key="7">
    <source>
        <dbReference type="EMBL" id="EFA00292.2"/>
    </source>
</evidence>
<dbReference type="AlphaFoldDB" id="D6WF93"/>
<dbReference type="PANTHER" id="PTHR24096">
    <property type="entry name" value="LONG-CHAIN-FATTY-ACID--COA LIGASE"/>
    <property type="match status" value="1"/>
</dbReference>
<dbReference type="OrthoDB" id="10253869at2759"/>
<dbReference type="Gene3D" id="3.40.50.12780">
    <property type="entry name" value="N-terminal domain of ligase-like"/>
    <property type="match status" value="1"/>
</dbReference>
<protein>
    <submittedName>
        <fullName evidence="7">Luciferin 4-monooxygenase-like Protein</fullName>
    </submittedName>
</protein>
<proteinExistence type="inferred from homology"/>
<dbReference type="InterPro" id="IPR000873">
    <property type="entry name" value="AMP-dep_synth/lig_dom"/>
</dbReference>
<gene>
    <name evidence="7" type="primary">AUGUSTUS-3.0.2_03125</name>
    <name evidence="7" type="ORF">TcasGA2_TC003125</name>
</gene>
<evidence type="ECO:0000313" key="8">
    <source>
        <dbReference type="Proteomes" id="UP000007266"/>
    </source>
</evidence>
<dbReference type="SUPFAM" id="SSF56801">
    <property type="entry name" value="Acetyl-CoA synthetase-like"/>
    <property type="match status" value="1"/>
</dbReference>
<dbReference type="InterPro" id="IPR025110">
    <property type="entry name" value="AMP-bd_C"/>
</dbReference>
<evidence type="ECO:0000256" key="3">
    <source>
        <dbReference type="ARBA" id="ARBA00022598"/>
    </source>
</evidence>
<keyword evidence="4" id="KW-0576">Peroxisome</keyword>
<accession>D6WF93</accession>